<dbReference type="InterPro" id="IPR011330">
    <property type="entry name" value="Glyco_hydro/deAcase_b/a-brl"/>
</dbReference>
<dbReference type="Gene3D" id="3.20.20.370">
    <property type="entry name" value="Glycoside hydrolase/deacetylase"/>
    <property type="match status" value="1"/>
</dbReference>
<dbReference type="Pfam" id="PF01522">
    <property type="entry name" value="Polysacc_deac_1"/>
    <property type="match status" value="1"/>
</dbReference>
<dbReference type="RefSeq" id="WP_381349710.1">
    <property type="nucleotide sequence ID" value="NZ_JBHMCY010000076.1"/>
</dbReference>
<evidence type="ECO:0000313" key="3">
    <source>
        <dbReference type="Proteomes" id="UP001589709"/>
    </source>
</evidence>
<protein>
    <submittedName>
        <fullName evidence="2">Polysaccharide deacetylase family protein</fullName>
    </submittedName>
</protein>
<dbReference type="SUPFAM" id="SSF88713">
    <property type="entry name" value="Glycoside hydrolase/deacetylase"/>
    <property type="match status" value="1"/>
</dbReference>
<dbReference type="InterPro" id="IPR002509">
    <property type="entry name" value="NODB_dom"/>
</dbReference>
<proteinExistence type="predicted"/>
<gene>
    <name evidence="2" type="ORF">ACFF45_29340</name>
</gene>
<dbReference type="Proteomes" id="UP001589709">
    <property type="component" value="Unassembled WGS sequence"/>
</dbReference>
<keyword evidence="3" id="KW-1185">Reference proteome</keyword>
<comment type="caution">
    <text evidence="2">The sequence shown here is derived from an EMBL/GenBank/DDBJ whole genome shotgun (WGS) entry which is preliminary data.</text>
</comment>
<evidence type="ECO:0000259" key="1">
    <source>
        <dbReference type="Pfam" id="PF01522"/>
    </source>
</evidence>
<dbReference type="EMBL" id="JBHMCY010000076">
    <property type="protein sequence ID" value="MFB9466692.1"/>
    <property type="molecule type" value="Genomic_DNA"/>
</dbReference>
<evidence type="ECO:0000313" key="2">
    <source>
        <dbReference type="EMBL" id="MFB9466692.1"/>
    </source>
</evidence>
<name>A0ABV5N8T8_9ACTN</name>
<reference evidence="2 3" key="1">
    <citation type="submission" date="2024-09" db="EMBL/GenBank/DDBJ databases">
        <authorList>
            <person name="Sun Q."/>
            <person name="Mori K."/>
        </authorList>
    </citation>
    <scope>NUCLEOTIDE SEQUENCE [LARGE SCALE GENOMIC DNA]</scope>
    <source>
        <strain evidence="2 3">JCM 6917</strain>
    </source>
</reference>
<organism evidence="2 3">
    <name type="scientific">Streptomyces cinereospinus</name>
    <dbReference type="NCBI Taxonomy" id="285561"/>
    <lineage>
        <taxon>Bacteria</taxon>
        <taxon>Bacillati</taxon>
        <taxon>Actinomycetota</taxon>
        <taxon>Actinomycetes</taxon>
        <taxon>Kitasatosporales</taxon>
        <taxon>Streptomycetaceae</taxon>
        <taxon>Streptomyces</taxon>
    </lineage>
</organism>
<sequence length="176" mass="19341">MHQPGGRGVLEDVAAAGHAFGNHSMTHTTSPGESPGWETVQREISDMQQLLGSLAGDEKLFRPFGGGGHLGPHLFSEEAVEHLTAEQYTVALWNSVPRDWEDPDGWCERALLDIQRRPWMLLVLPDVAADAMKHLPTFLDRVLESQVEITPDLPADCVPIRRGRITGDLDPLVAHG</sequence>
<accession>A0ABV5N8T8</accession>
<feature type="domain" description="NodB homology" evidence="1">
    <location>
        <begin position="9"/>
        <end position="66"/>
    </location>
</feature>